<name>A0A1B7KQ62_PARTM</name>
<evidence type="ECO:0000256" key="1">
    <source>
        <dbReference type="SAM" id="Phobius"/>
    </source>
</evidence>
<organism evidence="2 3">
    <name type="scientific">Parageobacillus thermoglucosidasius</name>
    <name type="common">Geobacillus thermoglucosidasius</name>
    <dbReference type="NCBI Taxonomy" id="1426"/>
    <lineage>
        <taxon>Bacteria</taxon>
        <taxon>Bacillati</taxon>
        <taxon>Bacillota</taxon>
        <taxon>Bacilli</taxon>
        <taxon>Bacillales</taxon>
        <taxon>Anoxybacillaceae</taxon>
        <taxon>Parageobacillus</taxon>
    </lineage>
</organism>
<feature type="transmembrane region" description="Helical" evidence="1">
    <location>
        <begin position="23"/>
        <end position="46"/>
    </location>
</feature>
<keyword evidence="1" id="KW-0472">Membrane</keyword>
<gene>
    <name evidence="2" type="ORF">A7K69_08700</name>
</gene>
<comment type="caution">
    <text evidence="2">The sequence shown here is derived from an EMBL/GenBank/DDBJ whole genome shotgun (WGS) entry which is preliminary data.</text>
</comment>
<dbReference type="Proteomes" id="UP000078290">
    <property type="component" value="Unassembled WGS sequence"/>
</dbReference>
<dbReference type="RefSeq" id="WP_064552004.1">
    <property type="nucleotide sequence ID" value="NZ_LXMA01000034.1"/>
</dbReference>
<dbReference type="AlphaFoldDB" id="A0A1B7KQ62"/>
<proteinExistence type="predicted"/>
<sequence>MEQVNLPLFTGIGMMFVPSGEFIFLPLMIATIMSNGLVIGTLPSIFTGSIDRKKATSASK</sequence>
<keyword evidence="1" id="KW-0812">Transmembrane</keyword>
<evidence type="ECO:0000313" key="3">
    <source>
        <dbReference type="Proteomes" id="UP000078290"/>
    </source>
</evidence>
<reference evidence="3" key="1">
    <citation type="submission" date="2016-05" db="EMBL/GenBank/DDBJ databases">
        <authorList>
            <person name="Wang W."/>
            <person name="Zhu L."/>
        </authorList>
    </citation>
    <scope>NUCLEOTIDE SEQUENCE [LARGE SCALE GENOMIC DNA]</scope>
    <source>
        <strain evidence="3">W-2</strain>
    </source>
</reference>
<evidence type="ECO:0000313" key="2">
    <source>
        <dbReference type="EMBL" id="OAT72212.1"/>
    </source>
</evidence>
<accession>A0A1B7KQ62</accession>
<keyword evidence="1" id="KW-1133">Transmembrane helix</keyword>
<dbReference type="EMBL" id="LXMA01000034">
    <property type="protein sequence ID" value="OAT72212.1"/>
    <property type="molecule type" value="Genomic_DNA"/>
</dbReference>
<protein>
    <submittedName>
        <fullName evidence="2">Uncharacterized protein</fullName>
    </submittedName>
</protein>